<dbReference type="PANTHER" id="PTHR42924:SF3">
    <property type="entry name" value="POLYMERASE_HISTIDINOL PHOSPHATASE N-TERMINAL DOMAIN-CONTAINING PROTEIN"/>
    <property type="match status" value="1"/>
</dbReference>
<protein>
    <recommendedName>
        <fullName evidence="2">Polymerase/histidinol phosphatase N-terminal domain-containing protein</fullName>
    </recommendedName>
</protein>
<organism evidence="3 4">
    <name type="scientific">Raineyella antarctica</name>
    <dbReference type="NCBI Taxonomy" id="1577474"/>
    <lineage>
        <taxon>Bacteria</taxon>
        <taxon>Bacillati</taxon>
        <taxon>Actinomycetota</taxon>
        <taxon>Actinomycetes</taxon>
        <taxon>Propionibacteriales</taxon>
        <taxon>Propionibacteriaceae</taxon>
        <taxon>Raineyella</taxon>
    </lineage>
</organism>
<dbReference type="GO" id="GO:0004534">
    <property type="term" value="F:5'-3' RNA exonuclease activity"/>
    <property type="evidence" value="ECO:0007669"/>
    <property type="project" value="TreeGrafter"/>
</dbReference>
<proteinExistence type="predicted"/>
<dbReference type="Gene3D" id="3.20.20.140">
    <property type="entry name" value="Metal-dependent hydrolases"/>
    <property type="match status" value="1"/>
</dbReference>
<evidence type="ECO:0000313" key="3">
    <source>
        <dbReference type="EMBL" id="SDB85984.1"/>
    </source>
</evidence>
<dbReference type="Pfam" id="PF02811">
    <property type="entry name" value="PHP"/>
    <property type="match status" value="1"/>
</dbReference>
<sequence>MTVPARIDLHTHSTVSDGTDTPRELVRAALDAGLDVVALTDHDTWDGLAEAADEARVVGIELVPGVEVSGERAGRSVHVLAYGGDRTHPGLVAELARIREGRTERLPRMLARLGELGMPLTEAQVAVHAHDTPSLGRPHVADAMVAAGYVADRDEAFASFLAEGGPAYVERYSPDVFAIVRLIRAAGAVPVVAHPWGRGSREVLPLEVLGALVEEGLAGWEVDHVEHTPQERAELDAYARRLGVLATGSSDYHGTGKSHNPLGAHLTDPEQYARLRALLG</sequence>
<evidence type="ECO:0000256" key="1">
    <source>
        <dbReference type="SAM" id="MobiDB-lite"/>
    </source>
</evidence>
<dbReference type="Gene3D" id="1.10.150.650">
    <property type="match status" value="1"/>
</dbReference>
<accession>A0A1G6GVJ9</accession>
<dbReference type="PANTHER" id="PTHR42924">
    <property type="entry name" value="EXONUCLEASE"/>
    <property type="match status" value="1"/>
</dbReference>
<dbReference type="SMART" id="SM00481">
    <property type="entry name" value="POLIIIAc"/>
    <property type="match status" value="1"/>
</dbReference>
<dbReference type="SUPFAM" id="SSF89550">
    <property type="entry name" value="PHP domain-like"/>
    <property type="match status" value="1"/>
</dbReference>
<dbReference type="AlphaFoldDB" id="A0A1G6GVJ9"/>
<dbReference type="GO" id="GO:0035312">
    <property type="term" value="F:5'-3' DNA exonuclease activity"/>
    <property type="evidence" value="ECO:0007669"/>
    <property type="project" value="TreeGrafter"/>
</dbReference>
<dbReference type="EMBL" id="FMYF01000005">
    <property type="protein sequence ID" value="SDB85984.1"/>
    <property type="molecule type" value="Genomic_DNA"/>
</dbReference>
<keyword evidence="4" id="KW-1185">Reference proteome</keyword>
<name>A0A1G6GVJ9_9ACTN</name>
<evidence type="ECO:0000313" key="4">
    <source>
        <dbReference type="Proteomes" id="UP000199086"/>
    </source>
</evidence>
<evidence type="ECO:0000259" key="2">
    <source>
        <dbReference type="SMART" id="SM00481"/>
    </source>
</evidence>
<dbReference type="CDD" id="cd07438">
    <property type="entry name" value="PHP_HisPPase_AMP"/>
    <property type="match status" value="1"/>
</dbReference>
<dbReference type="OrthoDB" id="9804333at2"/>
<gene>
    <name evidence="3" type="ORF">GA0111570_105136</name>
</gene>
<dbReference type="InterPro" id="IPR016195">
    <property type="entry name" value="Pol/histidinol_Pase-like"/>
</dbReference>
<dbReference type="InterPro" id="IPR004013">
    <property type="entry name" value="PHP_dom"/>
</dbReference>
<feature type="region of interest" description="Disordered" evidence="1">
    <location>
        <begin position="1"/>
        <end position="20"/>
    </location>
</feature>
<dbReference type="InterPro" id="IPR003141">
    <property type="entry name" value="Pol/His_phosphatase_N"/>
</dbReference>
<dbReference type="STRING" id="1577474.GA0111570_105136"/>
<feature type="domain" description="Polymerase/histidinol phosphatase N-terminal" evidence="2">
    <location>
        <begin position="7"/>
        <end position="72"/>
    </location>
</feature>
<dbReference type="InterPro" id="IPR052018">
    <property type="entry name" value="PHP_domain"/>
</dbReference>
<dbReference type="RefSeq" id="WP_092610205.1">
    <property type="nucleotide sequence ID" value="NZ_FMYF01000005.1"/>
</dbReference>
<reference evidence="3 4" key="1">
    <citation type="submission" date="2016-06" db="EMBL/GenBank/DDBJ databases">
        <authorList>
            <person name="Olsen C.W."/>
            <person name="Carey S."/>
            <person name="Hinshaw L."/>
            <person name="Karasin A.I."/>
        </authorList>
    </citation>
    <scope>NUCLEOTIDE SEQUENCE [LARGE SCALE GENOMIC DNA]</scope>
    <source>
        <strain evidence="3 4">LZ-22</strain>
    </source>
</reference>
<dbReference type="Proteomes" id="UP000199086">
    <property type="component" value="Unassembled WGS sequence"/>
</dbReference>